<accession>A0A3N1VME2</accession>
<dbReference type="Proteomes" id="UP000276223">
    <property type="component" value="Unassembled WGS sequence"/>
</dbReference>
<protein>
    <submittedName>
        <fullName evidence="1">Uncharacterized protein</fullName>
    </submittedName>
</protein>
<gene>
    <name evidence="1" type="ORF">EDC27_0387</name>
</gene>
<keyword evidence="2" id="KW-1185">Reference proteome</keyword>
<organism evidence="1 2">
    <name type="scientific">Desulfosoma caldarium</name>
    <dbReference type="NCBI Taxonomy" id="610254"/>
    <lineage>
        <taxon>Bacteria</taxon>
        <taxon>Pseudomonadati</taxon>
        <taxon>Thermodesulfobacteriota</taxon>
        <taxon>Syntrophobacteria</taxon>
        <taxon>Syntrophobacterales</taxon>
        <taxon>Syntrophobacteraceae</taxon>
        <taxon>Desulfosoma</taxon>
    </lineage>
</organism>
<dbReference type="AlphaFoldDB" id="A0A3N1VME2"/>
<evidence type="ECO:0000313" key="2">
    <source>
        <dbReference type="Proteomes" id="UP000276223"/>
    </source>
</evidence>
<evidence type="ECO:0000313" key="1">
    <source>
        <dbReference type="EMBL" id="ROR03130.1"/>
    </source>
</evidence>
<reference evidence="1 2" key="1">
    <citation type="submission" date="2018-11" db="EMBL/GenBank/DDBJ databases">
        <title>Genomic Encyclopedia of Type Strains, Phase IV (KMG-IV): sequencing the most valuable type-strain genomes for metagenomic binning, comparative biology and taxonomic classification.</title>
        <authorList>
            <person name="Goeker M."/>
        </authorList>
    </citation>
    <scope>NUCLEOTIDE SEQUENCE [LARGE SCALE GENOMIC DNA]</scope>
    <source>
        <strain evidence="1 2">DSM 22027</strain>
    </source>
</reference>
<dbReference type="EMBL" id="RJVA01000009">
    <property type="protein sequence ID" value="ROR03130.1"/>
    <property type="molecule type" value="Genomic_DNA"/>
</dbReference>
<name>A0A3N1VME2_9BACT</name>
<proteinExistence type="predicted"/>
<sequence length="138" mass="15437">MNRALFKKRPGMNSAASVSLSHSLTNHFLDSHPYAKWSNSQLCTDPLEGFCFSTACFDNRRGAELRDSGSSKDSVHIGFVSPLFKNMNQTPVKRHGVHRFFEHLLEASPFRVSAGCWVELFAKAHDVRVLIMGFGGYS</sequence>
<comment type="caution">
    <text evidence="1">The sequence shown here is derived from an EMBL/GenBank/DDBJ whole genome shotgun (WGS) entry which is preliminary data.</text>
</comment>